<name>A0AAE2V9P6_9BACT</name>
<dbReference type="EMBL" id="JAENIG010000006">
    <property type="protein sequence ID" value="MBK1855493.1"/>
    <property type="molecule type" value="Genomic_DNA"/>
</dbReference>
<sequence length="76" mass="8716">MIVGKDTHPERKVYYWGALVLEVLSSSKEDHLNSFAVYENLKSNHDISAELFLLTLDWLYLVGAIDGEKGRIQKCF</sequence>
<accession>A0AAE2V9P6</accession>
<gene>
    <name evidence="1" type="ORF">JIN83_11020</name>
</gene>
<dbReference type="Pfam" id="PF20293">
    <property type="entry name" value="MC6"/>
    <property type="match status" value="1"/>
</dbReference>
<organism evidence="1 2">
    <name type="scientific">Oceaniferula flava</name>
    <dbReference type="NCBI Taxonomy" id="2800421"/>
    <lineage>
        <taxon>Bacteria</taxon>
        <taxon>Pseudomonadati</taxon>
        <taxon>Verrucomicrobiota</taxon>
        <taxon>Verrucomicrobiia</taxon>
        <taxon>Verrucomicrobiales</taxon>
        <taxon>Verrucomicrobiaceae</taxon>
        <taxon>Oceaniferula</taxon>
    </lineage>
</organism>
<dbReference type="InterPro" id="IPR046897">
    <property type="entry name" value="ABC-3C_MC6"/>
</dbReference>
<reference evidence="1" key="1">
    <citation type="submission" date="2021-01" db="EMBL/GenBank/DDBJ databases">
        <title>Modified the classification status of verrucomicrobia.</title>
        <authorList>
            <person name="Feng X."/>
        </authorList>
    </citation>
    <scope>NUCLEOTIDE SEQUENCE</scope>
    <source>
        <strain evidence="1">5K15</strain>
    </source>
</reference>
<dbReference type="Proteomes" id="UP000634206">
    <property type="component" value="Unassembled WGS sequence"/>
</dbReference>
<evidence type="ECO:0000313" key="2">
    <source>
        <dbReference type="Proteomes" id="UP000634206"/>
    </source>
</evidence>
<proteinExistence type="predicted"/>
<protein>
    <submittedName>
        <fullName evidence="1">Uncharacterized protein</fullName>
    </submittedName>
</protein>
<dbReference type="RefSeq" id="WP_309490105.1">
    <property type="nucleotide sequence ID" value="NZ_JAENIG010000006.1"/>
</dbReference>
<keyword evidence="2" id="KW-1185">Reference proteome</keyword>
<dbReference type="AlphaFoldDB" id="A0AAE2V9P6"/>
<evidence type="ECO:0000313" key="1">
    <source>
        <dbReference type="EMBL" id="MBK1855493.1"/>
    </source>
</evidence>
<comment type="caution">
    <text evidence="1">The sequence shown here is derived from an EMBL/GenBank/DDBJ whole genome shotgun (WGS) entry which is preliminary data.</text>
</comment>